<dbReference type="Proteomes" id="UP000828390">
    <property type="component" value="Unassembled WGS sequence"/>
</dbReference>
<comment type="caution">
    <text evidence="1">The sequence shown here is derived from an EMBL/GenBank/DDBJ whole genome shotgun (WGS) entry which is preliminary data.</text>
</comment>
<reference evidence="1" key="2">
    <citation type="submission" date="2020-11" db="EMBL/GenBank/DDBJ databases">
        <authorList>
            <person name="McCartney M.A."/>
            <person name="Auch B."/>
            <person name="Kono T."/>
            <person name="Mallez S."/>
            <person name="Becker A."/>
            <person name="Gohl D.M."/>
            <person name="Silverstein K.A.T."/>
            <person name="Koren S."/>
            <person name="Bechman K.B."/>
            <person name="Herman A."/>
            <person name="Abrahante J.E."/>
            <person name="Garbe J."/>
        </authorList>
    </citation>
    <scope>NUCLEOTIDE SEQUENCE</scope>
    <source>
        <strain evidence="1">Duluth1</strain>
        <tissue evidence="1">Whole animal</tissue>
    </source>
</reference>
<sequence length="52" mass="5387">MEPDVSDQAYPSASRVILGASRLKDTESIPVHAPHVAVSTAGNSTVSSYVGM</sequence>
<keyword evidence="2" id="KW-1185">Reference proteome</keyword>
<dbReference type="AlphaFoldDB" id="A0A9D4CHN2"/>
<reference evidence="1" key="1">
    <citation type="journal article" date="2019" name="bioRxiv">
        <title>The Genome of the Zebra Mussel, Dreissena polymorpha: A Resource for Invasive Species Research.</title>
        <authorList>
            <person name="McCartney M.A."/>
            <person name="Auch B."/>
            <person name="Kono T."/>
            <person name="Mallez S."/>
            <person name="Zhang Y."/>
            <person name="Obille A."/>
            <person name="Becker A."/>
            <person name="Abrahante J.E."/>
            <person name="Garbe J."/>
            <person name="Badalamenti J.P."/>
            <person name="Herman A."/>
            <person name="Mangelson H."/>
            <person name="Liachko I."/>
            <person name="Sullivan S."/>
            <person name="Sone E.D."/>
            <person name="Koren S."/>
            <person name="Silverstein K.A.T."/>
            <person name="Beckman K.B."/>
            <person name="Gohl D.M."/>
        </authorList>
    </citation>
    <scope>NUCLEOTIDE SEQUENCE</scope>
    <source>
        <strain evidence="1">Duluth1</strain>
        <tissue evidence="1">Whole animal</tissue>
    </source>
</reference>
<evidence type="ECO:0000313" key="2">
    <source>
        <dbReference type="Proteomes" id="UP000828390"/>
    </source>
</evidence>
<proteinExistence type="predicted"/>
<protein>
    <submittedName>
        <fullName evidence="1">Uncharacterized protein</fullName>
    </submittedName>
</protein>
<organism evidence="1 2">
    <name type="scientific">Dreissena polymorpha</name>
    <name type="common">Zebra mussel</name>
    <name type="synonym">Mytilus polymorpha</name>
    <dbReference type="NCBI Taxonomy" id="45954"/>
    <lineage>
        <taxon>Eukaryota</taxon>
        <taxon>Metazoa</taxon>
        <taxon>Spiralia</taxon>
        <taxon>Lophotrochozoa</taxon>
        <taxon>Mollusca</taxon>
        <taxon>Bivalvia</taxon>
        <taxon>Autobranchia</taxon>
        <taxon>Heteroconchia</taxon>
        <taxon>Euheterodonta</taxon>
        <taxon>Imparidentia</taxon>
        <taxon>Neoheterodontei</taxon>
        <taxon>Myida</taxon>
        <taxon>Dreissenoidea</taxon>
        <taxon>Dreissenidae</taxon>
        <taxon>Dreissena</taxon>
    </lineage>
</organism>
<name>A0A9D4CHN2_DREPO</name>
<dbReference type="EMBL" id="JAIWYP010000012">
    <property type="protein sequence ID" value="KAH3725479.1"/>
    <property type="molecule type" value="Genomic_DNA"/>
</dbReference>
<evidence type="ECO:0000313" key="1">
    <source>
        <dbReference type="EMBL" id="KAH3725479.1"/>
    </source>
</evidence>
<accession>A0A9D4CHN2</accession>
<gene>
    <name evidence="1" type="ORF">DPMN_051323</name>
</gene>